<organism evidence="2 3">
    <name type="scientific">Portunus trituberculatus</name>
    <name type="common">Swimming crab</name>
    <name type="synonym">Neptunus trituberculatus</name>
    <dbReference type="NCBI Taxonomy" id="210409"/>
    <lineage>
        <taxon>Eukaryota</taxon>
        <taxon>Metazoa</taxon>
        <taxon>Ecdysozoa</taxon>
        <taxon>Arthropoda</taxon>
        <taxon>Crustacea</taxon>
        <taxon>Multicrustacea</taxon>
        <taxon>Malacostraca</taxon>
        <taxon>Eumalacostraca</taxon>
        <taxon>Eucarida</taxon>
        <taxon>Decapoda</taxon>
        <taxon>Pleocyemata</taxon>
        <taxon>Brachyura</taxon>
        <taxon>Eubrachyura</taxon>
        <taxon>Portunoidea</taxon>
        <taxon>Portunidae</taxon>
        <taxon>Portuninae</taxon>
        <taxon>Portunus</taxon>
    </lineage>
</organism>
<sequence length="62" mass="6652">MCVNDQVGSSQSPLRVDGVPKVSSASADEGHESRNQAGVNNPFTSAQDESRSYLTIKYHSVL</sequence>
<evidence type="ECO:0000313" key="2">
    <source>
        <dbReference type="EMBL" id="MPC99037.1"/>
    </source>
</evidence>
<dbReference type="AlphaFoldDB" id="A0A5B7K0N9"/>
<protein>
    <submittedName>
        <fullName evidence="2">Uncharacterized protein</fullName>
    </submittedName>
</protein>
<feature type="region of interest" description="Disordered" evidence="1">
    <location>
        <begin position="1"/>
        <end position="50"/>
    </location>
</feature>
<name>A0A5B7K0N9_PORTR</name>
<dbReference type="EMBL" id="VSRR010116705">
    <property type="protein sequence ID" value="MPC99037.1"/>
    <property type="molecule type" value="Genomic_DNA"/>
</dbReference>
<keyword evidence="3" id="KW-1185">Reference proteome</keyword>
<dbReference type="Proteomes" id="UP000324222">
    <property type="component" value="Unassembled WGS sequence"/>
</dbReference>
<feature type="compositionally biased region" description="Polar residues" evidence="1">
    <location>
        <begin position="1"/>
        <end position="13"/>
    </location>
</feature>
<evidence type="ECO:0000256" key="1">
    <source>
        <dbReference type="SAM" id="MobiDB-lite"/>
    </source>
</evidence>
<comment type="caution">
    <text evidence="2">The sequence shown here is derived from an EMBL/GenBank/DDBJ whole genome shotgun (WGS) entry which is preliminary data.</text>
</comment>
<proteinExistence type="predicted"/>
<reference evidence="2 3" key="1">
    <citation type="submission" date="2019-05" db="EMBL/GenBank/DDBJ databases">
        <title>Another draft genome of Portunus trituberculatus and its Hox gene families provides insights of decapod evolution.</title>
        <authorList>
            <person name="Jeong J.-H."/>
            <person name="Song I."/>
            <person name="Kim S."/>
            <person name="Choi T."/>
            <person name="Kim D."/>
            <person name="Ryu S."/>
            <person name="Kim W."/>
        </authorList>
    </citation>
    <scope>NUCLEOTIDE SEQUENCE [LARGE SCALE GENOMIC DNA]</scope>
    <source>
        <tissue evidence="2">Muscle</tissue>
    </source>
</reference>
<gene>
    <name evidence="2" type="ORF">E2C01_094431</name>
</gene>
<accession>A0A5B7K0N9</accession>
<evidence type="ECO:0000313" key="3">
    <source>
        <dbReference type="Proteomes" id="UP000324222"/>
    </source>
</evidence>
<feature type="compositionally biased region" description="Polar residues" evidence="1">
    <location>
        <begin position="35"/>
        <end position="47"/>
    </location>
</feature>